<gene>
    <name evidence="7" type="ORF">JOE68_003784</name>
</gene>
<dbReference type="CDD" id="cd16442">
    <property type="entry name" value="BPL"/>
    <property type="match status" value="1"/>
</dbReference>
<dbReference type="PANTHER" id="PTHR12835">
    <property type="entry name" value="BIOTIN PROTEIN LIGASE"/>
    <property type="match status" value="1"/>
</dbReference>
<evidence type="ECO:0000256" key="3">
    <source>
        <dbReference type="ARBA" id="ARBA00022840"/>
    </source>
</evidence>
<protein>
    <recommendedName>
        <fullName evidence="5">biotin--[biotin carboxyl-carrier protein] ligase</fullName>
        <ecNumber evidence="5">6.3.4.15</ecNumber>
    </recommendedName>
</protein>
<dbReference type="RefSeq" id="WP_307819741.1">
    <property type="nucleotide sequence ID" value="NZ_JAFBCL010000001.1"/>
</dbReference>
<dbReference type="PANTHER" id="PTHR12835:SF5">
    <property type="entry name" value="BIOTIN--PROTEIN LIGASE"/>
    <property type="match status" value="1"/>
</dbReference>
<dbReference type="SUPFAM" id="SSF55681">
    <property type="entry name" value="Class II aaRS and biotin synthetases"/>
    <property type="match status" value="1"/>
</dbReference>
<dbReference type="InterPro" id="IPR004143">
    <property type="entry name" value="BPL_LPL_catalytic"/>
</dbReference>
<evidence type="ECO:0000256" key="2">
    <source>
        <dbReference type="ARBA" id="ARBA00022741"/>
    </source>
</evidence>
<proteinExistence type="predicted"/>
<keyword evidence="3" id="KW-0067">ATP-binding</keyword>
<evidence type="ECO:0000256" key="5">
    <source>
        <dbReference type="ARBA" id="ARBA00024227"/>
    </source>
</evidence>
<evidence type="ECO:0000256" key="1">
    <source>
        <dbReference type="ARBA" id="ARBA00022598"/>
    </source>
</evidence>
<dbReference type="EMBL" id="JAFBCL010000001">
    <property type="protein sequence ID" value="MBM7812919.1"/>
    <property type="molecule type" value="Genomic_DNA"/>
</dbReference>
<evidence type="ECO:0000313" key="7">
    <source>
        <dbReference type="EMBL" id="MBM7812919.1"/>
    </source>
</evidence>
<dbReference type="Pfam" id="PF02237">
    <property type="entry name" value="BPL_C"/>
    <property type="match status" value="1"/>
</dbReference>
<keyword evidence="4" id="KW-0092">Biotin</keyword>
<dbReference type="SUPFAM" id="SSF50037">
    <property type="entry name" value="C-terminal domain of transcriptional repressors"/>
    <property type="match status" value="1"/>
</dbReference>
<dbReference type="Gene3D" id="3.30.930.10">
    <property type="entry name" value="Bira Bifunctional Protein, Domain 2"/>
    <property type="match status" value="1"/>
</dbReference>
<comment type="caution">
    <text evidence="7">The sequence shown here is derived from an EMBL/GenBank/DDBJ whole genome shotgun (WGS) entry which is preliminary data.</text>
</comment>
<evidence type="ECO:0000313" key="8">
    <source>
        <dbReference type="Proteomes" id="UP001195724"/>
    </source>
</evidence>
<keyword evidence="1 7" id="KW-0436">Ligase</keyword>
<organism evidence="7 8">
    <name type="scientific">Saccharothrix algeriensis</name>
    <dbReference type="NCBI Taxonomy" id="173560"/>
    <lineage>
        <taxon>Bacteria</taxon>
        <taxon>Bacillati</taxon>
        <taxon>Actinomycetota</taxon>
        <taxon>Actinomycetes</taxon>
        <taxon>Pseudonocardiales</taxon>
        <taxon>Pseudonocardiaceae</taxon>
        <taxon>Saccharothrix</taxon>
    </lineage>
</organism>
<feature type="domain" description="BPL/LPL catalytic" evidence="6">
    <location>
        <begin position="14"/>
        <end position="189"/>
    </location>
</feature>
<name>A0ABS2S9M4_9PSEU</name>
<dbReference type="NCBIfam" id="TIGR00121">
    <property type="entry name" value="birA_ligase"/>
    <property type="match status" value="1"/>
</dbReference>
<dbReference type="EC" id="6.3.4.15" evidence="5"/>
<sequence length="260" mass="26987">MSTRLDAASLRERLAGRYTALDVVASTGSTNADLRERPGDRVVLVAEEQTAGRGRRGRGWASPGGGLYFSALFRPPGVPAARLPWLTLLAGLALVRAAAGVGVRAELKWPNDLLVDDRKAAGVLAEIGPDHAVVVGVGLNVAALPPDVEPGAGGLPPTSLEEHAGGPVDRAEVAVAVLAELAELERTWREAGGDPEGSGLLDEYRRHCGTLGRRVRVELPGAVLSGVARSVGPDGTLVVRDDAGADHTLSAGDVVHLRVR</sequence>
<dbReference type="InterPro" id="IPR004408">
    <property type="entry name" value="Biotin_CoA_COase_ligase"/>
</dbReference>
<dbReference type="Gene3D" id="2.30.30.100">
    <property type="match status" value="1"/>
</dbReference>
<reference evidence="7 8" key="1">
    <citation type="submission" date="2021-01" db="EMBL/GenBank/DDBJ databases">
        <title>Sequencing the genomes of 1000 actinobacteria strains.</title>
        <authorList>
            <person name="Klenk H.-P."/>
        </authorList>
    </citation>
    <scope>NUCLEOTIDE SEQUENCE [LARGE SCALE GENOMIC DNA]</scope>
    <source>
        <strain evidence="7 8">DSM 44581</strain>
    </source>
</reference>
<evidence type="ECO:0000256" key="4">
    <source>
        <dbReference type="ARBA" id="ARBA00023267"/>
    </source>
</evidence>
<dbReference type="PROSITE" id="PS51733">
    <property type="entry name" value="BPL_LPL_CATALYTIC"/>
    <property type="match status" value="1"/>
</dbReference>
<dbReference type="Proteomes" id="UP001195724">
    <property type="component" value="Unassembled WGS sequence"/>
</dbReference>
<dbReference type="InterPro" id="IPR008988">
    <property type="entry name" value="Transcriptional_repressor_C"/>
</dbReference>
<evidence type="ECO:0000259" key="6">
    <source>
        <dbReference type="PROSITE" id="PS51733"/>
    </source>
</evidence>
<dbReference type="InterPro" id="IPR045864">
    <property type="entry name" value="aa-tRNA-synth_II/BPL/LPL"/>
</dbReference>
<keyword evidence="8" id="KW-1185">Reference proteome</keyword>
<keyword evidence="2" id="KW-0547">Nucleotide-binding</keyword>
<dbReference type="InterPro" id="IPR003142">
    <property type="entry name" value="BPL_C"/>
</dbReference>
<dbReference type="GO" id="GO:0004077">
    <property type="term" value="F:biotin--[biotin carboxyl-carrier protein] ligase activity"/>
    <property type="evidence" value="ECO:0007669"/>
    <property type="project" value="UniProtKB-EC"/>
</dbReference>
<dbReference type="Pfam" id="PF03099">
    <property type="entry name" value="BPL_LplA_LipB"/>
    <property type="match status" value="1"/>
</dbReference>
<accession>A0ABS2S9M4</accession>